<dbReference type="PANTHER" id="PTHR11537">
    <property type="entry name" value="VOLTAGE-GATED POTASSIUM CHANNEL"/>
    <property type="match status" value="1"/>
</dbReference>
<dbReference type="EMBL" id="GBEZ01010762">
    <property type="protein sequence ID" value="JAC74955.1"/>
    <property type="molecule type" value="Transcribed_RNA"/>
</dbReference>
<feature type="transmembrane region" description="Helical" evidence="8">
    <location>
        <begin position="467"/>
        <end position="485"/>
    </location>
</feature>
<keyword evidence="6 8" id="KW-0472">Membrane</keyword>
<dbReference type="Pfam" id="PF07885">
    <property type="entry name" value="Ion_trans_2"/>
    <property type="match status" value="1"/>
</dbReference>
<feature type="transmembrane region" description="Helical" evidence="8">
    <location>
        <begin position="250"/>
        <end position="269"/>
    </location>
</feature>
<keyword evidence="3 8" id="KW-0812">Transmembrane</keyword>
<dbReference type="SUPFAM" id="SSF81324">
    <property type="entry name" value="Voltage-gated potassium channels"/>
    <property type="match status" value="1"/>
</dbReference>
<dbReference type="GO" id="GO:0005251">
    <property type="term" value="F:delayed rectifier potassium channel activity"/>
    <property type="evidence" value="ECO:0007669"/>
    <property type="project" value="TreeGrafter"/>
</dbReference>
<dbReference type="GO" id="GO:0008076">
    <property type="term" value="C:voltage-gated potassium channel complex"/>
    <property type="evidence" value="ECO:0007669"/>
    <property type="project" value="InterPro"/>
</dbReference>
<evidence type="ECO:0000256" key="5">
    <source>
        <dbReference type="ARBA" id="ARBA00023065"/>
    </source>
</evidence>
<organism evidence="11">
    <name type="scientific">Tetraselmis sp. GSL018</name>
    <dbReference type="NCBI Taxonomy" id="582737"/>
    <lineage>
        <taxon>Eukaryota</taxon>
        <taxon>Viridiplantae</taxon>
        <taxon>Chlorophyta</taxon>
        <taxon>core chlorophytes</taxon>
        <taxon>Chlorodendrophyceae</taxon>
        <taxon>Chlorodendrales</taxon>
        <taxon>Chlorodendraceae</taxon>
        <taxon>Tetraselmis</taxon>
    </lineage>
</organism>
<dbReference type="AlphaFoldDB" id="A0A061QSJ7"/>
<evidence type="ECO:0000313" key="12">
    <source>
        <dbReference type="EMBL" id="JAC74955.1"/>
    </source>
</evidence>
<evidence type="ECO:0000256" key="6">
    <source>
        <dbReference type="ARBA" id="ARBA00023136"/>
    </source>
</evidence>
<protein>
    <submittedName>
        <fullName evidence="11">Polar amino acid transport system substrate-binding protein</fullName>
    </submittedName>
</protein>
<dbReference type="PRINTS" id="PR00169">
    <property type="entry name" value="KCHANNEL"/>
</dbReference>
<gene>
    <name evidence="11" type="primary">ABC.PA.S</name>
    <name evidence="11" type="ORF">TSPGSL018_22750</name>
    <name evidence="12" type="ORF">TSPGSL018_24542</name>
</gene>
<evidence type="ECO:0000256" key="3">
    <source>
        <dbReference type="ARBA" id="ARBA00022692"/>
    </source>
</evidence>
<keyword evidence="5" id="KW-0406">Ion transport</keyword>
<dbReference type="PANTHER" id="PTHR11537:SF252">
    <property type="entry name" value="POTASSIUM VOLTAGE-GATED CHANNEL PROTEIN SHAW"/>
    <property type="match status" value="1"/>
</dbReference>
<keyword evidence="4 8" id="KW-1133">Transmembrane helix</keyword>
<evidence type="ECO:0000256" key="4">
    <source>
        <dbReference type="ARBA" id="ARBA00022989"/>
    </source>
</evidence>
<accession>A0A061QSJ7</accession>
<dbReference type="InterPro" id="IPR028325">
    <property type="entry name" value="VG_K_chnl"/>
</dbReference>
<evidence type="ECO:0000256" key="2">
    <source>
        <dbReference type="ARBA" id="ARBA00022448"/>
    </source>
</evidence>
<keyword evidence="7" id="KW-0407">Ion channel</keyword>
<keyword evidence="2" id="KW-0813">Transport</keyword>
<evidence type="ECO:0000313" key="11">
    <source>
        <dbReference type="EMBL" id="JAC62643.1"/>
    </source>
</evidence>
<dbReference type="GO" id="GO:0001508">
    <property type="term" value="P:action potential"/>
    <property type="evidence" value="ECO:0007669"/>
    <property type="project" value="TreeGrafter"/>
</dbReference>
<keyword evidence="9" id="KW-0732">Signal</keyword>
<evidence type="ECO:0000256" key="7">
    <source>
        <dbReference type="ARBA" id="ARBA00023303"/>
    </source>
</evidence>
<dbReference type="InterPro" id="IPR013099">
    <property type="entry name" value="K_chnl_dom"/>
</dbReference>
<evidence type="ECO:0000256" key="8">
    <source>
        <dbReference type="SAM" id="Phobius"/>
    </source>
</evidence>
<feature type="domain" description="Potassium channel" evidence="10">
    <location>
        <begin position="191"/>
        <end position="275"/>
    </location>
</feature>
<name>A0A061QSJ7_9CHLO</name>
<dbReference type="SUPFAM" id="SSF53850">
    <property type="entry name" value="Periplasmic binding protein-like II"/>
    <property type="match status" value="1"/>
</dbReference>
<evidence type="ECO:0000259" key="10">
    <source>
        <dbReference type="Pfam" id="PF07885"/>
    </source>
</evidence>
<proteinExistence type="predicted"/>
<evidence type="ECO:0000256" key="1">
    <source>
        <dbReference type="ARBA" id="ARBA00004141"/>
    </source>
</evidence>
<dbReference type="EMBL" id="GBEZ01024338">
    <property type="protein sequence ID" value="JAC62643.1"/>
    <property type="molecule type" value="Transcribed_RNA"/>
</dbReference>
<feature type="transmembrane region" description="Helical" evidence="8">
    <location>
        <begin position="180"/>
        <end position="205"/>
    </location>
</feature>
<reference evidence="11" key="1">
    <citation type="submission" date="2014-05" db="EMBL/GenBank/DDBJ databases">
        <title>The transcriptome of the halophilic microalga Tetraselmis sp. GSL018 isolated from the Great Salt Lake, Utah.</title>
        <authorList>
            <person name="Jinkerson R.E."/>
            <person name="D'Adamo S."/>
            <person name="Posewitz M.C."/>
        </authorList>
    </citation>
    <scope>NUCLEOTIDE SEQUENCE</scope>
    <source>
        <strain evidence="11">GSL018</strain>
    </source>
</reference>
<dbReference type="Gene3D" id="1.10.287.70">
    <property type="match status" value="1"/>
</dbReference>
<evidence type="ECO:0000256" key="9">
    <source>
        <dbReference type="SAM" id="SignalP"/>
    </source>
</evidence>
<feature type="signal peptide" evidence="9">
    <location>
        <begin position="1"/>
        <end position="26"/>
    </location>
</feature>
<comment type="subcellular location">
    <subcellularLocation>
        <location evidence="1">Membrane</location>
        <topology evidence="1">Multi-pass membrane protein</topology>
    </subcellularLocation>
</comment>
<feature type="chain" id="PRO_5007370655" evidence="9">
    <location>
        <begin position="27"/>
        <end position="558"/>
    </location>
</feature>
<sequence>MNFPEFNFVSSIVSVLLTSTYLSANAFPQQQLRVCFSLYAPFVFQISNRSQEEILGVPLSFGEVAQNFAGYDIELLQAISLELLQNLTNTTSFYLYGSDVECQYRVRINDCQLGIGAYAKTAARSSCGKDCKLALSPEEASNRNICCLSFSEWYVRDGYSVVTRTSISDKDLLTSIRENFTLATLSTFCVLILLLYVSGHLIWLLERKSNPDQFPWRYHEGVDDGLWWSIVTMTTVGYGDRVPVTMIGRFLGVMWMIIGLVAFGVYNGIISSTLTSLNIEGTINPNIVSSVSAYVDSPQYHPICTVQGIWTEYLTEQGIEEDDLVVAPSIEDCYRQLNRSQVNSVFYDRLGHVMHSENELYHLIMPSNIGPAPLTAIDPGVTINTIFQTVRYAIALPLNSPMKPMVDELLKQIADGKTVFDSSLERFQNGWTEGSATRMYLIDSSKFSPLYIEPTGLASRSGSNDTTQIVIIAVTVIVSVVYLFFQFRHSIMGLKEIKKKIGVEEQPAEVVKSRSMHNDGQEGIEILRAVNDLRHEMECMKETMTSLQWELVSLRQAR</sequence>